<dbReference type="RefSeq" id="WP_119755783.1">
    <property type="nucleotide sequence ID" value="NZ_CP032382.1"/>
</dbReference>
<name>A0A385SS94_9BACT</name>
<dbReference type="EMBL" id="CP032382">
    <property type="protein sequence ID" value="AYB32530.1"/>
    <property type="molecule type" value="Genomic_DNA"/>
</dbReference>
<dbReference type="OrthoDB" id="1156820at2"/>
<dbReference type="KEGG" id="chk:D4L85_18970"/>
<dbReference type="Proteomes" id="UP000266183">
    <property type="component" value="Chromosome"/>
</dbReference>
<accession>A0A385SS94</accession>
<protein>
    <submittedName>
        <fullName evidence="1">Uncharacterized protein</fullName>
    </submittedName>
</protein>
<sequence length="404" mass="44286">MNPLRNRSLLFVLGITFLFGCHKDDDVTGPHTILTLQVDAGYTLDTEDNWIFATDDNGEVLDVKPYAGGETVTLVSDKAGDKINVTFFVHHEAASKSSTFSTYAHISSGTVLHFIKPKAASHESLPGTATFMISNFNYLLSSVEFSNGDSYGASTTITSSEMDSEVSYYGIPSDFLLSGYRAGVPVFNWAKGVKDGDVIKRDFQADFVAFPHQRKLDFEGTNSATLFGATANANFLVLNTYQLAGTAYATDQPVIGYIDDFVSYDLIVTNTKANGSVMYLNNGAIDLSFTMPTFAFSLNNNSLQNLSFNLSEDYTYYYSGWAYTQDSENIRWNVTAPTGVTLKGLSIPQEIATKYSQIDVSKFKHSSINFTKIVEGASYPAGMPGVTTTSDDKTQKLYTYSPKL</sequence>
<evidence type="ECO:0000313" key="2">
    <source>
        <dbReference type="Proteomes" id="UP000266183"/>
    </source>
</evidence>
<organism evidence="1 2">
    <name type="scientific">Chryseolinea soli</name>
    <dbReference type="NCBI Taxonomy" id="2321403"/>
    <lineage>
        <taxon>Bacteria</taxon>
        <taxon>Pseudomonadati</taxon>
        <taxon>Bacteroidota</taxon>
        <taxon>Cytophagia</taxon>
        <taxon>Cytophagales</taxon>
        <taxon>Fulvivirgaceae</taxon>
        <taxon>Chryseolinea</taxon>
    </lineage>
</organism>
<proteinExistence type="predicted"/>
<evidence type="ECO:0000313" key="1">
    <source>
        <dbReference type="EMBL" id="AYB32530.1"/>
    </source>
</evidence>
<dbReference type="PROSITE" id="PS51257">
    <property type="entry name" value="PROKAR_LIPOPROTEIN"/>
    <property type="match status" value="1"/>
</dbReference>
<keyword evidence="2" id="KW-1185">Reference proteome</keyword>
<gene>
    <name evidence="1" type="ORF">D4L85_18970</name>
</gene>
<reference evidence="2" key="1">
    <citation type="submission" date="2018-09" db="EMBL/GenBank/DDBJ databases">
        <title>Chryseolinea sp. KIS68-18 isolated from soil.</title>
        <authorList>
            <person name="Weon H.-Y."/>
            <person name="Kwon S.-W."/>
            <person name="Lee S.A."/>
        </authorList>
    </citation>
    <scope>NUCLEOTIDE SEQUENCE [LARGE SCALE GENOMIC DNA]</scope>
    <source>
        <strain evidence="2">KIS68-18</strain>
    </source>
</reference>
<dbReference type="AlphaFoldDB" id="A0A385SS94"/>